<keyword evidence="10 11" id="KW-0998">Cell outer membrane</keyword>
<dbReference type="Gene3D" id="2.40.170.20">
    <property type="entry name" value="TonB-dependent receptor, beta-barrel domain"/>
    <property type="match status" value="1"/>
</dbReference>
<dbReference type="Pfam" id="PF07715">
    <property type="entry name" value="Plug"/>
    <property type="match status" value="1"/>
</dbReference>
<evidence type="ECO:0000256" key="13">
    <source>
        <dbReference type="SAM" id="SignalP"/>
    </source>
</evidence>
<comment type="similarity">
    <text evidence="11 12">Belongs to the TonB-dependent receptor family.</text>
</comment>
<keyword evidence="9 11" id="KW-0472">Membrane</keyword>
<dbReference type="CDD" id="cd01347">
    <property type="entry name" value="ligand_gated_channel"/>
    <property type="match status" value="1"/>
</dbReference>
<dbReference type="GO" id="GO:0006826">
    <property type="term" value="P:iron ion transport"/>
    <property type="evidence" value="ECO:0007669"/>
    <property type="project" value="UniProtKB-KW"/>
</dbReference>
<keyword evidence="16" id="KW-0675">Receptor</keyword>
<dbReference type="InterPro" id="IPR036942">
    <property type="entry name" value="Beta-barrel_TonB_sf"/>
</dbReference>
<keyword evidence="2 11" id="KW-0813">Transport</keyword>
<dbReference type="Gene3D" id="2.170.130.10">
    <property type="entry name" value="TonB-dependent receptor, plug domain"/>
    <property type="match status" value="1"/>
</dbReference>
<dbReference type="PROSITE" id="PS52016">
    <property type="entry name" value="TONB_DEPENDENT_REC_3"/>
    <property type="match status" value="1"/>
</dbReference>
<dbReference type="PATRIC" id="fig|1603606.3.peg.3634"/>
<evidence type="ECO:0000256" key="7">
    <source>
        <dbReference type="ARBA" id="ARBA00023065"/>
    </source>
</evidence>
<name>A0A0M4DL50_9BACT</name>
<dbReference type="KEGG" id="des:DSOUD_3376"/>
<dbReference type="AlphaFoldDB" id="A0A0M4DL50"/>
<dbReference type="PANTHER" id="PTHR32552:SF81">
    <property type="entry name" value="TONB-DEPENDENT OUTER MEMBRANE RECEPTOR"/>
    <property type="match status" value="1"/>
</dbReference>
<evidence type="ECO:0000313" key="17">
    <source>
        <dbReference type="Proteomes" id="UP000057158"/>
    </source>
</evidence>
<feature type="signal peptide" evidence="13">
    <location>
        <begin position="1"/>
        <end position="22"/>
    </location>
</feature>
<dbReference type="InterPro" id="IPR037066">
    <property type="entry name" value="Plug_dom_sf"/>
</dbReference>
<dbReference type="EMBL" id="CP010802">
    <property type="protein sequence ID" value="ALC18095.1"/>
    <property type="molecule type" value="Genomic_DNA"/>
</dbReference>
<keyword evidence="3 11" id="KW-1134">Transmembrane beta strand</keyword>
<keyword evidence="8 12" id="KW-0798">TonB box</keyword>
<dbReference type="PANTHER" id="PTHR32552">
    <property type="entry name" value="FERRICHROME IRON RECEPTOR-RELATED"/>
    <property type="match status" value="1"/>
</dbReference>
<evidence type="ECO:0000256" key="1">
    <source>
        <dbReference type="ARBA" id="ARBA00004571"/>
    </source>
</evidence>
<dbReference type="Pfam" id="PF00593">
    <property type="entry name" value="TonB_dep_Rec_b-barrel"/>
    <property type="match status" value="1"/>
</dbReference>
<organism evidence="16 17">
    <name type="scientific">Desulfuromonas soudanensis</name>
    <dbReference type="NCBI Taxonomy" id="1603606"/>
    <lineage>
        <taxon>Bacteria</taxon>
        <taxon>Pseudomonadati</taxon>
        <taxon>Thermodesulfobacteriota</taxon>
        <taxon>Desulfuromonadia</taxon>
        <taxon>Desulfuromonadales</taxon>
        <taxon>Desulfuromonadaceae</taxon>
        <taxon>Desulfuromonas</taxon>
    </lineage>
</organism>
<keyword evidence="4" id="KW-0410">Iron transport</keyword>
<protein>
    <submittedName>
        <fullName evidence="16">Outer membrane Fe transport receptor protein</fullName>
    </submittedName>
</protein>
<keyword evidence="5 11" id="KW-0812">Transmembrane</keyword>
<keyword evidence="7" id="KW-0406">Ion transport</keyword>
<gene>
    <name evidence="16" type="ORF">DSOUD_3376</name>
</gene>
<dbReference type="PROSITE" id="PS51257">
    <property type="entry name" value="PROKAR_LIPOPROTEIN"/>
    <property type="match status" value="1"/>
</dbReference>
<dbReference type="GO" id="GO:0009279">
    <property type="term" value="C:cell outer membrane"/>
    <property type="evidence" value="ECO:0007669"/>
    <property type="project" value="UniProtKB-SubCell"/>
</dbReference>
<evidence type="ECO:0000256" key="9">
    <source>
        <dbReference type="ARBA" id="ARBA00023136"/>
    </source>
</evidence>
<dbReference type="RefSeq" id="WP_082351346.1">
    <property type="nucleotide sequence ID" value="NZ_CP010802.1"/>
</dbReference>
<evidence type="ECO:0000256" key="12">
    <source>
        <dbReference type="RuleBase" id="RU003357"/>
    </source>
</evidence>
<keyword evidence="17" id="KW-1185">Reference proteome</keyword>
<comment type="subcellular location">
    <subcellularLocation>
        <location evidence="1 11">Cell outer membrane</location>
        <topology evidence="1 11">Multi-pass membrane protein</topology>
    </subcellularLocation>
</comment>
<evidence type="ECO:0000256" key="5">
    <source>
        <dbReference type="ARBA" id="ARBA00022692"/>
    </source>
</evidence>
<keyword evidence="13" id="KW-0732">Signal</keyword>
<feature type="domain" description="TonB-dependent receptor-like beta-barrel" evidence="14">
    <location>
        <begin position="186"/>
        <end position="667"/>
    </location>
</feature>
<evidence type="ECO:0000259" key="15">
    <source>
        <dbReference type="Pfam" id="PF07715"/>
    </source>
</evidence>
<evidence type="ECO:0000256" key="4">
    <source>
        <dbReference type="ARBA" id="ARBA00022496"/>
    </source>
</evidence>
<dbReference type="Proteomes" id="UP000057158">
    <property type="component" value="Chromosome"/>
</dbReference>
<sequence>MKKRLLFLALFGVACLAPGRSAAEELGSHEVDEVVVSATRTERKTEEIPAAVSTVTEEELKDMRLLGVKETLTGMAGVQAETRNGGYDARLIIRGAGLKARYGIREIMILLDGVPITDPDGMTRLDFVDTQLIERVDVVRGPNSTLYGANAAGGVVNVITRNPFEEIRGLTLGYGSDDTRLYNLIYGTSIGQTYFTLSGTHKSTDGWRQWSRFETSQGGARIGHLFADGSSVELNFNYTEADLQLPGTLSQEAFWADSTQLTSEPFRNSSRDSEIFSTGLKLKKDFGDIHLKPLAYYQHWQHFHPVTGMINDGGADVYGVDIQADLDHSFLGRAGVLTFGTAGQVDASDGEKFTYRDVATSPSGQILFTLSDVRGDLAEINDDTVSKVGVYAQESLTLSEPWLLDFGVRYDRVKFDLEAEIFQEFVFGANRYLPNRQSIEVDRSYDQISPRIGTVYKVTDWLHLYGNLSTGFQTPQSSELAENPDLGVARTRNVEAGLKGRFPGGHRFDLAVFTMEVQDEIVQTVLEGGETSYSNAGETDKRGIELEMEIHPLPGLALGGTYTYSDFQFDEFQEPVRVFNPVSGTTETVLLDRGGNRLPYIPEHQYSLFGLYRHSSGFKCRIDANSWGEYWVDNANSEKYSGYDFLTNFMVGWENDRWNVTVDAYNVFDKLYAMEVTKSGETLAFRPGAPRTLFAKVSYQF</sequence>
<evidence type="ECO:0000256" key="11">
    <source>
        <dbReference type="PROSITE-ProRule" id="PRU01360"/>
    </source>
</evidence>
<reference evidence="16 17" key="1">
    <citation type="submission" date="2015-07" db="EMBL/GenBank/DDBJ databases">
        <title>Isolation and Genomic Characterization of a Novel Halophilic Metal-Reducing Deltaproteobacterium from the Deep Subsurface.</title>
        <authorList>
            <person name="Badalamenti J.P."/>
            <person name="Summers Z.M."/>
            <person name="Gralnick J.A."/>
            <person name="Bond D.R."/>
        </authorList>
    </citation>
    <scope>NUCLEOTIDE SEQUENCE [LARGE SCALE GENOMIC DNA]</scope>
    <source>
        <strain evidence="16 17">WTL</strain>
    </source>
</reference>
<dbReference type="OrthoDB" id="9800913at2"/>
<evidence type="ECO:0000259" key="14">
    <source>
        <dbReference type="Pfam" id="PF00593"/>
    </source>
</evidence>
<evidence type="ECO:0000256" key="6">
    <source>
        <dbReference type="ARBA" id="ARBA00023004"/>
    </source>
</evidence>
<keyword evidence="6" id="KW-0408">Iron</keyword>
<evidence type="ECO:0000256" key="10">
    <source>
        <dbReference type="ARBA" id="ARBA00023237"/>
    </source>
</evidence>
<accession>A0A0M4DL50</accession>
<dbReference type="STRING" id="1603606.DSOUD_3376"/>
<evidence type="ECO:0000256" key="8">
    <source>
        <dbReference type="ARBA" id="ARBA00023077"/>
    </source>
</evidence>
<dbReference type="InterPro" id="IPR012910">
    <property type="entry name" value="Plug_dom"/>
</dbReference>
<evidence type="ECO:0000313" key="16">
    <source>
        <dbReference type="EMBL" id="ALC18095.1"/>
    </source>
</evidence>
<proteinExistence type="inferred from homology"/>
<dbReference type="InterPro" id="IPR000531">
    <property type="entry name" value="Beta-barrel_TonB"/>
</dbReference>
<dbReference type="InterPro" id="IPR039426">
    <property type="entry name" value="TonB-dep_rcpt-like"/>
</dbReference>
<dbReference type="SUPFAM" id="SSF56935">
    <property type="entry name" value="Porins"/>
    <property type="match status" value="1"/>
</dbReference>
<evidence type="ECO:0000256" key="3">
    <source>
        <dbReference type="ARBA" id="ARBA00022452"/>
    </source>
</evidence>
<feature type="chain" id="PRO_5005792531" evidence="13">
    <location>
        <begin position="23"/>
        <end position="701"/>
    </location>
</feature>
<feature type="domain" description="TonB-dependent receptor plug" evidence="15">
    <location>
        <begin position="45"/>
        <end position="155"/>
    </location>
</feature>
<evidence type="ECO:0000256" key="2">
    <source>
        <dbReference type="ARBA" id="ARBA00022448"/>
    </source>
</evidence>